<evidence type="ECO:0000259" key="2">
    <source>
        <dbReference type="Pfam" id="PF13309"/>
    </source>
</evidence>
<dbReference type="RefSeq" id="WP_150669775.1">
    <property type="nucleotide sequence ID" value="NZ_CABPSB010000011.1"/>
</dbReference>
<dbReference type="GO" id="GO:0003677">
    <property type="term" value="F:DNA binding"/>
    <property type="evidence" value="ECO:0007669"/>
    <property type="project" value="UniProtKB-KW"/>
</dbReference>
<gene>
    <name evidence="3" type="ORF">PAN31108_03176</name>
</gene>
<proteinExistence type="predicted"/>
<evidence type="ECO:0000259" key="1">
    <source>
        <dbReference type="Pfam" id="PF08348"/>
    </source>
</evidence>
<dbReference type="InterPro" id="IPR039445">
    <property type="entry name" value="DauR-like_HTH"/>
</dbReference>
<reference evidence="3 4" key="1">
    <citation type="submission" date="2019-08" db="EMBL/GenBank/DDBJ databases">
        <authorList>
            <person name="Peeters C."/>
        </authorList>
    </citation>
    <scope>NUCLEOTIDE SEQUENCE [LARGE SCALE GENOMIC DNA]</scope>
    <source>
        <strain evidence="3 4">LMG 31108</strain>
    </source>
</reference>
<keyword evidence="3" id="KW-0238">DNA-binding</keyword>
<sequence length="208" mass="22988">MPKKKSEQDSIIEQVLCLAEGLGATFSPFAEVVVHDLRDPDHAILAIFNNLSGRKTGDPATELGLARILDSQFPQIISNYQNHFSDGRPVKSTSIGIKDASGRYVAALCMNVDVTLFRGVQGMLEQFCKTAASPVRESLDPANAEAIRTRIDRFALSLATTAQSLKSDQRRQLLRDLREEGFLEVRRSMEIVAKHLGVSRATVYNDAR</sequence>
<keyword evidence="4" id="KW-1185">Reference proteome</keyword>
<feature type="domain" description="Transcriptional regulator DauR-like HTH" evidence="2">
    <location>
        <begin position="147"/>
        <end position="206"/>
    </location>
</feature>
<dbReference type="Pfam" id="PF13309">
    <property type="entry name" value="HTH_22"/>
    <property type="match status" value="1"/>
</dbReference>
<accession>A0A5E4WF66</accession>
<dbReference type="OrthoDB" id="9796595at2"/>
<dbReference type="InterPro" id="IPR013559">
    <property type="entry name" value="YheO"/>
</dbReference>
<dbReference type="PANTHER" id="PTHR35568">
    <property type="entry name" value="TRANSCRIPTIONAL REGULATOR DAUR"/>
    <property type="match status" value="1"/>
</dbReference>
<evidence type="ECO:0000313" key="3">
    <source>
        <dbReference type="EMBL" id="VVE21956.1"/>
    </source>
</evidence>
<name>A0A5E4WF66_9BURK</name>
<feature type="domain" description="YheO-like" evidence="1">
    <location>
        <begin position="14"/>
        <end position="121"/>
    </location>
</feature>
<dbReference type="EMBL" id="CABPSB010000011">
    <property type="protein sequence ID" value="VVE21956.1"/>
    <property type="molecule type" value="Genomic_DNA"/>
</dbReference>
<dbReference type="PANTHER" id="PTHR35568:SF1">
    <property type="entry name" value="TRANSCRIPTIONAL REGULATOR DAUR"/>
    <property type="match status" value="1"/>
</dbReference>
<protein>
    <submittedName>
        <fullName evidence="3">DNA-binding protein</fullName>
    </submittedName>
</protein>
<dbReference type="InterPro" id="IPR039446">
    <property type="entry name" value="DauR-like"/>
</dbReference>
<dbReference type="AlphaFoldDB" id="A0A5E4WF66"/>
<organism evidence="3 4">
    <name type="scientific">Pandoraea anhela</name>
    <dbReference type="NCBI Taxonomy" id="2508295"/>
    <lineage>
        <taxon>Bacteria</taxon>
        <taxon>Pseudomonadati</taxon>
        <taxon>Pseudomonadota</taxon>
        <taxon>Betaproteobacteria</taxon>
        <taxon>Burkholderiales</taxon>
        <taxon>Burkholderiaceae</taxon>
        <taxon>Pandoraea</taxon>
    </lineage>
</organism>
<evidence type="ECO:0000313" key="4">
    <source>
        <dbReference type="Proteomes" id="UP000406256"/>
    </source>
</evidence>
<dbReference type="Proteomes" id="UP000406256">
    <property type="component" value="Unassembled WGS sequence"/>
</dbReference>
<dbReference type="Pfam" id="PF08348">
    <property type="entry name" value="PAS_6"/>
    <property type="match status" value="1"/>
</dbReference>